<dbReference type="InterPro" id="IPR039121">
    <property type="entry name" value="NUDT19"/>
</dbReference>
<keyword evidence="4" id="KW-0378">Hydrolase</keyword>
<gene>
    <name evidence="8" type="ORF">B0H67DRAFT_91869</name>
</gene>
<keyword evidence="6" id="KW-0464">Manganese</keyword>
<feature type="domain" description="Nudix hydrolase" evidence="7">
    <location>
        <begin position="85"/>
        <end position="249"/>
    </location>
</feature>
<comment type="cofactor">
    <cofactor evidence="1">
        <name>Mn(2+)</name>
        <dbReference type="ChEBI" id="CHEBI:29035"/>
    </cofactor>
</comment>
<accession>A0AA40EBB5</accession>
<proteinExistence type="predicted"/>
<dbReference type="GO" id="GO:0005739">
    <property type="term" value="C:mitochondrion"/>
    <property type="evidence" value="ECO:0007669"/>
    <property type="project" value="TreeGrafter"/>
</dbReference>
<dbReference type="InterPro" id="IPR015797">
    <property type="entry name" value="NUDIX_hydrolase-like_dom_sf"/>
</dbReference>
<name>A0AA40EBB5_9PEZI</name>
<dbReference type="GO" id="GO:0046872">
    <property type="term" value="F:metal ion binding"/>
    <property type="evidence" value="ECO:0007669"/>
    <property type="project" value="UniProtKB-KW"/>
</dbReference>
<comment type="caution">
    <text evidence="8">The sequence shown here is derived from an EMBL/GenBank/DDBJ whole genome shotgun (WGS) entry which is preliminary data.</text>
</comment>
<dbReference type="AlphaFoldDB" id="A0AA40EBB5"/>
<dbReference type="PANTHER" id="PTHR12318:SF0">
    <property type="entry name" value="ACYL-COENZYME A DIPHOSPHATASE NUDT19"/>
    <property type="match status" value="1"/>
</dbReference>
<evidence type="ECO:0000256" key="5">
    <source>
        <dbReference type="ARBA" id="ARBA00022842"/>
    </source>
</evidence>
<keyword evidence="3" id="KW-0479">Metal-binding</keyword>
<evidence type="ECO:0000313" key="9">
    <source>
        <dbReference type="Proteomes" id="UP001172102"/>
    </source>
</evidence>
<protein>
    <recommendedName>
        <fullName evidence="7">Nudix hydrolase domain-containing protein</fullName>
    </recommendedName>
</protein>
<organism evidence="8 9">
    <name type="scientific">Lasiosphaeris hirsuta</name>
    <dbReference type="NCBI Taxonomy" id="260670"/>
    <lineage>
        <taxon>Eukaryota</taxon>
        <taxon>Fungi</taxon>
        <taxon>Dikarya</taxon>
        <taxon>Ascomycota</taxon>
        <taxon>Pezizomycotina</taxon>
        <taxon>Sordariomycetes</taxon>
        <taxon>Sordariomycetidae</taxon>
        <taxon>Sordariales</taxon>
        <taxon>Lasiosphaeriaceae</taxon>
        <taxon>Lasiosphaeris</taxon>
    </lineage>
</organism>
<evidence type="ECO:0000256" key="6">
    <source>
        <dbReference type="ARBA" id="ARBA00023211"/>
    </source>
</evidence>
<dbReference type="InterPro" id="IPR000086">
    <property type="entry name" value="NUDIX_hydrolase_dom"/>
</dbReference>
<dbReference type="CDD" id="cd18870">
    <property type="entry name" value="NUDIX_AcylCoAdiphos_Nudt19"/>
    <property type="match status" value="1"/>
</dbReference>
<reference evidence="8" key="1">
    <citation type="submission" date="2023-06" db="EMBL/GenBank/DDBJ databases">
        <title>Genome-scale phylogeny and comparative genomics of the fungal order Sordariales.</title>
        <authorList>
            <consortium name="Lawrence Berkeley National Laboratory"/>
            <person name="Hensen N."/>
            <person name="Bonometti L."/>
            <person name="Westerberg I."/>
            <person name="Brannstrom I.O."/>
            <person name="Guillou S."/>
            <person name="Cros-Aarteil S."/>
            <person name="Calhoun S."/>
            <person name="Haridas S."/>
            <person name="Kuo A."/>
            <person name="Mondo S."/>
            <person name="Pangilinan J."/>
            <person name="Riley R."/>
            <person name="Labutti K."/>
            <person name="Andreopoulos B."/>
            <person name="Lipzen A."/>
            <person name="Chen C."/>
            <person name="Yanf M."/>
            <person name="Daum C."/>
            <person name="Ng V."/>
            <person name="Clum A."/>
            <person name="Steindorff A."/>
            <person name="Ohm R."/>
            <person name="Martin F."/>
            <person name="Silar P."/>
            <person name="Natvig D."/>
            <person name="Lalanne C."/>
            <person name="Gautier V."/>
            <person name="Ament-Velasquez S.L."/>
            <person name="Kruys A."/>
            <person name="Hutchinson M.I."/>
            <person name="Powell A.J."/>
            <person name="Barry K."/>
            <person name="Miller A.N."/>
            <person name="Grigoriev I.V."/>
            <person name="Debuchy R."/>
            <person name="Gladieux P."/>
            <person name="Thoren M.H."/>
            <person name="Johannesson H."/>
        </authorList>
    </citation>
    <scope>NUCLEOTIDE SEQUENCE</scope>
    <source>
        <strain evidence="8">SMH4607-1</strain>
    </source>
</reference>
<dbReference type="GO" id="GO:0016818">
    <property type="term" value="F:hydrolase activity, acting on acid anhydrides, in phosphorus-containing anhydrides"/>
    <property type="evidence" value="ECO:0007669"/>
    <property type="project" value="InterPro"/>
</dbReference>
<evidence type="ECO:0000256" key="1">
    <source>
        <dbReference type="ARBA" id="ARBA00001936"/>
    </source>
</evidence>
<evidence type="ECO:0000256" key="3">
    <source>
        <dbReference type="ARBA" id="ARBA00022723"/>
    </source>
</evidence>
<sequence>MPPRLAKWSVIGIQSIESKLALRFARLVFQVAAHGFRSSLVSNIAPATKTLAVRKARQTRLPAMAEPSGQRLTVSSDAAKRKRAPLRPSASILILSPTNQVLLLHRVQTSTSFASAHVFPGGNLSPLHDGGPLDPEAPDAHQDSELYRLAAVRETFEESGLVLARHRDSGAPLRLAPDVIAAGRAAVHANRVRFPDWLAAVGAVPDTPALVPFTRWITPPSMPARFSTQMYLYALPPRESESDSESILPTTDGGLEHTAAAFADPRAWLARARSGRVVLFPPQFYLLHLVADFLTGPPPPGWAGAPAAHYQAQRDALTAFLRAPPQPVGGRGGEAEAIPWAEKVISPSVLFTRRGDGRVVLGLEKPGPELAGIGRGGDWERVVLVRFGEGGPSEVEVRWREEVVREEREKL</sequence>
<keyword evidence="5" id="KW-0460">Magnesium</keyword>
<comment type="cofactor">
    <cofactor evidence="2">
        <name>Mg(2+)</name>
        <dbReference type="ChEBI" id="CHEBI:18420"/>
    </cofactor>
</comment>
<evidence type="ECO:0000313" key="8">
    <source>
        <dbReference type="EMBL" id="KAK0731977.1"/>
    </source>
</evidence>
<dbReference type="PANTHER" id="PTHR12318">
    <property type="entry name" value="TESTOSTERONE-REGULATED PROTEIN RP2"/>
    <property type="match status" value="1"/>
</dbReference>
<evidence type="ECO:0000256" key="2">
    <source>
        <dbReference type="ARBA" id="ARBA00001946"/>
    </source>
</evidence>
<dbReference type="Proteomes" id="UP001172102">
    <property type="component" value="Unassembled WGS sequence"/>
</dbReference>
<dbReference type="SUPFAM" id="SSF55811">
    <property type="entry name" value="Nudix"/>
    <property type="match status" value="1"/>
</dbReference>
<dbReference type="PROSITE" id="PS51462">
    <property type="entry name" value="NUDIX"/>
    <property type="match status" value="1"/>
</dbReference>
<dbReference type="Gene3D" id="3.90.79.10">
    <property type="entry name" value="Nucleoside Triphosphate Pyrophosphohydrolase"/>
    <property type="match status" value="1"/>
</dbReference>
<evidence type="ECO:0000256" key="4">
    <source>
        <dbReference type="ARBA" id="ARBA00022801"/>
    </source>
</evidence>
<dbReference type="EMBL" id="JAUKUA010000001">
    <property type="protein sequence ID" value="KAK0731977.1"/>
    <property type="molecule type" value="Genomic_DNA"/>
</dbReference>
<keyword evidence="9" id="KW-1185">Reference proteome</keyword>
<evidence type="ECO:0000259" key="7">
    <source>
        <dbReference type="PROSITE" id="PS51462"/>
    </source>
</evidence>